<name>A0ABP1RTR8_9HEXA</name>
<dbReference type="PANTHER" id="PTHR24413">
    <property type="entry name" value="SPECKLE-TYPE POZ PROTEIN"/>
    <property type="match status" value="1"/>
</dbReference>
<reference evidence="2 3" key="1">
    <citation type="submission" date="2024-08" db="EMBL/GenBank/DDBJ databases">
        <authorList>
            <person name="Cucini C."/>
            <person name="Frati F."/>
        </authorList>
    </citation>
    <scope>NUCLEOTIDE SEQUENCE [LARGE SCALE GENOMIC DNA]</scope>
</reference>
<organism evidence="2 3">
    <name type="scientific">Orchesella dallaii</name>
    <dbReference type="NCBI Taxonomy" id="48710"/>
    <lineage>
        <taxon>Eukaryota</taxon>
        <taxon>Metazoa</taxon>
        <taxon>Ecdysozoa</taxon>
        <taxon>Arthropoda</taxon>
        <taxon>Hexapoda</taxon>
        <taxon>Collembola</taxon>
        <taxon>Entomobryomorpha</taxon>
        <taxon>Entomobryoidea</taxon>
        <taxon>Orchesellidae</taxon>
        <taxon>Orchesellinae</taxon>
        <taxon>Orchesella</taxon>
    </lineage>
</organism>
<dbReference type="SUPFAM" id="SSF54695">
    <property type="entry name" value="POZ domain"/>
    <property type="match status" value="1"/>
</dbReference>
<feature type="domain" description="BTB" evidence="1">
    <location>
        <begin position="48"/>
        <end position="116"/>
    </location>
</feature>
<protein>
    <recommendedName>
        <fullName evidence="1">BTB domain-containing protein</fullName>
    </recommendedName>
</protein>
<proteinExistence type="predicted"/>
<dbReference type="PROSITE" id="PS50097">
    <property type="entry name" value="BTB"/>
    <property type="match status" value="1"/>
</dbReference>
<evidence type="ECO:0000259" key="1">
    <source>
        <dbReference type="PROSITE" id="PS50097"/>
    </source>
</evidence>
<evidence type="ECO:0000313" key="2">
    <source>
        <dbReference type="EMBL" id="CAL8135651.1"/>
    </source>
</evidence>
<gene>
    <name evidence="2" type="ORF">ODALV1_LOCUS26073</name>
</gene>
<dbReference type="CDD" id="cd18186">
    <property type="entry name" value="BTB_POZ_ZBTB_KLHL-like"/>
    <property type="match status" value="1"/>
</dbReference>
<keyword evidence="3" id="KW-1185">Reference proteome</keyword>
<comment type="caution">
    <text evidence="2">The sequence shown here is derived from an EMBL/GenBank/DDBJ whole genome shotgun (WGS) entry which is preliminary data.</text>
</comment>
<sequence>MVEICNKEPGTLLHLKYSVLLKWRDTKLHLPVVKVNILEKLFNEKLLADCTVTLANGSEVQCHRNILAAQSDVFHAMLTSGFNESTSYKIEMMDVTEEGFNIFLTYLYKQTLNNEEITEELAIELLQVAHKYNVSPLENIMLEVLFQKHDDLYSIDSALSLYFMTTNVTVHSMLCEKMFGIIKRNSYGDVQKLRSSTLFKELEEKNPKEALNLAFKLLEDARN</sequence>
<accession>A0ABP1RTR8</accession>
<dbReference type="InterPro" id="IPR000210">
    <property type="entry name" value="BTB/POZ_dom"/>
</dbReference>
<dbReference type="Gene3D" id="3.30.710.10">
    <property type="entry name" value="Potassium Channel Kv1.1, Chain A"/>
    <property type="match status" value="1"/>
</dbReference>
<dbReference type="SMART" id="SM00225">
    <property type="entry name" value="BTB"/>
    <property type="match status" value="1"/>
</dbReference>
<evidence type="ECO:0000313" key="3">
    <source>
        <dbReference type="Proteomes" id="UP001642540"/>
    </source>
</evidence>
<dbReference type="EMBL" id="CAXLJM020000109">
    <property type="protein sequence ID" value="CAL8135651.1"/>
    <property type="molecule type" value="Genomic_DNA"/>
</dbReference>
<dbReference type="Proteomes" id="UP001642540">
    <property type="component" value="Unassembled WGS sequence"/>
</dbReference>
<dbReference type="Pfam" id="PF00651">
    <property type="entry name" value="BTB"/>
    <property type="match status" value="1"/>
</dbReference>
<dbReference type="InterPro" id="IPR011333">
    <property type="entry name" value="SKP1/BTB/POZ_sf"/>
</dbReference>